<dbReference type="Pfam" id="PF01713">
    <property type="entry name" value="Smr"/>
    <property type="match status" value="1"/>
</dbReference>
<evidence type="ECO:0000313" key="4">
    <source>
        <dbReference type="Proteomes" id="UP001238179"/>
    </source>
</evidence>
<evidence type="ECO:0000256" key="1">
    <source>
        <dbReference type="SAM" id="MobiDB-lite"/>
    </source>
</evidence>
<feature type="compositionally biased region" description="Pro residues" evidence="1">
    <location>
        <begin position="60"/>
        <end position="74"/>
    </location>
</feature>
<feature type="compositionally biased region" description="Basic and acidic residues" evidence="1">
    <location>
        <begin position="102"/>
        <end position="112"/>
    </location>
</feature>
<feature type="compositionally biased region" description="Pro residues" evidence="1">
    <location>
        <begin position="113"/>
        <end position="133"/>
    </location>
</feature>
<feature type="domain" description="Smr" evidence="2">
    <location>
        <begin position="156"/>
        <end position="230"/>
    </location>
</feature>
<dbReference type="InterPro" id="IPR002625">
    <property type="entry name" value="Smr_dom"/>
</dbReference>
<organism evidence="3 4">
    <name type="scientific">Mesoterricola silvestris</name>
    <dbReference type="NCBI Taxonomy" id="2927979"/>
    <lineage>
        <taxon>Bacteria</taxon>
        <taxon>Pseudomonadati</taxon>
        <taxon>Acidobacteriota</taxon>
        <taxon>Holophagae</taxon>
        <taxon>Holophagales</taxon>
        <taxon>Holophagaceae</taxon>
        <taxon>Mesoterricola</taxon>
    </lineage>
</organism>
<dbReference type="InterPro" id="IPR036063">
    <property type="entry name" value="Smr_dom_sf"/>
</dbReference>
<evidence type="ECO:0000259" key="2">
    <source>
        <dbReference type="Pfam" id="PF01713"/>
    </source>
</evidence>
<dbReference type="Proteomes" id="UP001238179">
    <property type="component" value="Chromosome"/>
</dbReference>
<accession>A0AA48HA57</accession>
<dbReference type="EMBL" id="AP027080">
    <property type="protein sequence ID" value="BDU74553.1"/>
    <property type="molecule type" value="Genomic_DNA"/>
</dbReference>
<dbReference type="Gene3D" id="3.30.1370.110">
    <property type="match status" value="1"/>
</dbReference>
<dbReference type="RefSeq" id="WP_316413228.1">
    <property type="nucleotide sequence ID" value="NZ_AP027080.1"/>
</dbReference>
<name>A0AA48HA57_9BACT</name>
<feature type="region of interest" description="Disordered" evidence="1">
    <location>
        <begin position="1"/>
        <end position="79"/>
    </location>
</feature>
<dbReference type="KEGG" id="msil:METEAL_37270"/>
<feature type="compositionally biased region" description="Basic and acidic residues" evidence="1">
    <location>
        <begin position="1"/>
        <end position="15"/>
    </location>
</feature>
<sequence length="239" mass="25337">MVWKKDLEKLKKSLAEDPAPPKAPPPKPKPTEFKPMEEEDAVFLSAMGKRPRPAACPAAPAAPAPAAPPPPPEPAQDFAAAMGELKGMVAMPASVLAPKAAPRVEPRPEPRPEPPPPAPKPPEPPAPEPPPSEPQSLLPVQINLAAGMAIDVDGTLDLKGHGRNDAQERLKERILDGHALGWRTLHVILGPAEDLRSMFLDQVGGSARIARYAQAPIPMGGSQAWIIYFRSAGTSSEAN</sequence>
<proteinExistence type="predicted"/>
<evidence type="ECO:0000313" key="3">
    <source>
        <dbReference type="EMBL" id="BDU74553.1"/>
    </source>
</evidence>
<reference evidence="4" key="1">
    <citation type="journal article" date="2023" name="Int. J. Syst. Evol. Microbiol.">
        <title>Mesoterricola silvestris gen. nov., sp. nov., Mesoterricola sediminis sp. nov., Geothrix oryzae sp. nov., Geothrix edaphica sp. nov., Geothrix rubra sp. nov., and Geothrix limicola sp. nov., six novel members of Acidobacteriota isolated from soils.</title>
        <authorList>
            <person name="Itoh H."/>
            <person name="Sugisawa Y."/>
            <person name="Mise K."/>
            <person name="Xu Z."/>
            <person name="Kuniyasu M."/>
            <person name="Ushijima N."/>
            <person name="Kawano K."/>
            <person name="Kobayashi E."/>
            <person name="Shiratori Y."/>
            <person name="Masuda Y."/>
            <person name="Senoo K."/>
        </authorList>
    </citation>
    <scope>NUCLEOTIDE SEQUENCE [LARGE SCALE GENOMIC DNA]</scope>
    <source>
        <strain evidence="4">W79</strain>
    </source>
</reference>
<gene>
    <name evidence="3" type="ORF">METEAL_37270</name>
</gene>
<feature type="compositionally biased region" description="Pro residues" evidence="1">
    <location>
        <begin position="18"/>
        <end position="28"/>
    </location>
</feature>
<dbReference type="AlphaFoldDB" id="A0AA48HA57"/>
<feature type="region of interest" description="Disordered" evidence="1">
    <location>
        <begin position="99"/>
        <end position="136"/>
    </location>
</feature>
<keyword evidence="4" id="KW-1185">Reference proteome</keyword>
<protein>
    <recommendedName>
        <fullName evidence="2">Smr domain-containing protein</fullName>
    </recommendedName>
</protein>